<dbReference type="InterPro" id="IPR000073">
    <property type="entry name" value="AB_hydrolase_1"/>
</dbReference>
<dbReference type="AlphaFoldDB" id="A0AAP6ML29"/>
<reference evidence="2 3" key="1">
    <citation type="submission" date="2023-12" db="EMBL/GenBank/DDBJ databases">
        <title>Whole-genome sequencing of halo(alkali)philic microorganisms from hypersaline lakes.</title>
        <authorList>
            <person name="Sorokin D.Y."/>
            <person name="Merkel A.Y."/>
            <person name="Messina E."/>
            <person name="Yakimov M."/>
        </authorList>
    </citation>
    <scope>NUCLEOTIDE SEQUENCE [LARGE SCALE GENOMIC DNA]</scope>
    <source>
        <strain evidence="2 3">AB-CW1</strain>
    </source>
</reference>
<comment type="caution">
    <text evidence="2">The sequence shown here is derived from an EMBL/GenBank/DDBJ whole genome shotgun (WGS) entry which is preliminary data.</text>
</comment>
<keyword evidence="3" id="KW-1185">Reference proteome</keyword>
<sequence>MIEVVYFAHGMESGPWGSKIRLLADIATNRGLTVESPDYSHTRDGREREAQLCRLLEEDSRARLLVGSSMGGWVSCRAANQHPPVGLFLMAPAFEMPEHPSAMIPDGVPTWIIHGWDDDVVPPKQSLDRSVGHRLLLVPDGHRLGATFGELGGFFANCLDTLGAIESSPH</sequence>
<dbReference type="Pfam" id="PF12697">
    <property type="entry name" value="Abhydrolase_6"/>
    <property type="match status" value="1"/>
</dbReference>
<dbReference type="EMBL" id="JAYGII010000057">
    <property type="protein sequence ID" value="MEA5446788.1"/>
    <property type="molecule type" value="Genomic_DNA"/>
</dbReference>
<dbReference type="Gene3D" id="3.40.50.1820">
    <property type="entry name" value="alpha/beta hydrolase"/>
    <property type="match status" value="1"/>
</dbReference>
<evidence type="ECO:0000259" key="1">
    <source>
        <dbReference type="Pfam" id="PF12697"/>
    </source>
</evidence>
<feature type="domain" description="AB hydrolase-1" evidence="1">
    <location>
        <begin position="5"/>
        <end position="116"/>
    </location>
</feature>
<gene>
    <name evidence="2" type="ORF">VCB98_13255</name>
</gene>
<dbReference type="InterPro" id="IPR029058">
    <property type="entry name" value="AB_hydrolase_fold"/>
</dbReference>
<name>A0AAP6ML29_9GAMM</name>
<dbReference type="SUPFAM" id="SSF53474">
    <property type="entry name" value="alpha/beta-Hydrolases"/>
    <property type="match status" value="1"/>
</dbReference>
<protein>
    <submittedName>
        <fullName evidence="2">Alpha/beta fold hydrolase</fullName>
    </submittedName>
</protein>
<dbReference type="RefSeq" id="WP_346053323.1">
    <property type="nucleotide sequence ID" value="NZ_JAYGII010000057.1"/>
</dbReference>
<proteinExistence type="predicted"/>
<dbReference type="Proteomes" id="UP001302316">
    <property type="component" value="Unassembled WGS sequence"/>
</dbReference>
<keyword evidence="2" id="KW-0378">Hydrolase</keyword>
<evidence type="ECO:0000313" key="3">
    <source>
        <dbReference type="Proteomes" id="UP001302316"/>
    </source>
</evidence>
<dbReference type="GO" id="GO:0016787">
    <property type="term" value="F:hydrolase activity"/>
    <property type="evidence" value="ECO:0007669"/>
    <property type="project" value="UniProtKB-KW"/>
</dbReference>
<organism evidence="2 3">
    <name type="scientific">Natronospira elongata</name>
    <dbReference type="NCBI Taxonomy" id="3110268"/>
    <lineage>
        <taxon>Bacteria</taxon>
        <taxon>Pseudomonadati</taxon>
        <taxon>Pseudomonadota</taxon>
        <taxon>Gammaproteobacteria</taxon>
        <taxon>Natronospirales</taxon>
        <taxon>Natronospiraceae</taxon>
        <taxon>Natronospira</taxon>
    </lineage>
</organism>
<evidence type="ECO:0000313" key="2">
    <source>
        <dbReference type="EMBL" id="MEA5446788.1"/>
    </source>
</evidence>
<accession>A0AAP6ML29</accession>